<name>A0ABT9AJM6_9BACT</name>
<gene>
    <name evidence="1" type="ORF">Q5H92_24645</name>
</gene>
<organism evidence="1 2">
    <name type="scientific">Hymenobacter mellowenesis</name>
    <dbReference type="NCBI Taxonomy" id="3063995"/>
    <lineage>
        <taxon>Bacteria</taxon>
        <taxon>Pseudomonadati</taxon>
        <taxon>Bacteroidota</taxon>
        <taxon>Cytophagia</taxon>
        <taxon>Cytophagales</taxon>
        <taxon>Hymenobacteraceae</taxon>
        <taxon>Hymenobacter</taxon>
    </lineage>
</organism>
<dbReference type="EMBL" id="JAUQSX010000018">
    <property type="protein sequence ID" value="MDO7849574.1"/>
    <property type="molecule type" value="Genomic_DNA"/>
</dbReference>
<sequence length="127" mass="14157">MPAETTGELIGNLPNGRFDKTPLTSALLGQNGELPSGSSEILHIEHQNGAWKVGFVGIPRIAVFLNVLSIMENNILPLYPGCRLDVVFNFLDDKQLLMTSVSNHYIPNGNTYSNVLYYLERNQDQCY</sequence>
<reference evidence="1" key="1">
    <citation type="submission" date="2023-07" db="EMBL/GenBank/DDBJ databases">
        <authorList>
            <person name="Kim M.K."/>
        </authorList>
    </citation>
    <scope>NUCLEOTIDE SEQUENCE</scope>
    <source>
        <strain evidence="1">M29</strain>
    </source>
</reference>
<protein>
    <recommendedName>
        <fullName evidence="3">dUTPase-like domain-containing protein</fullName>
    </recommendedName>
</protein>
<keyword evidence="2" id="KW-1185">Reference proteome</keyword>
<dbReference type="Proteomes" id="UP001167796">
    <property type="component" value="Unassembled WGS sequence"/>
</dbReference>
<comment type="caution">
    <text evidence="1">The sequence shown here is derived from an EMBL/GenBank/DDBJ whole genome shotgun (WGS) entry which is preliminary data.</text>
</comment>
<proteinExistence type="predicted"/>
<evidence type="ECO:0008006" key="3">
    <source>
        <dbReference type="Google" id="ProtNLM"/>
    </source>
</evidence>
<evidence type="ECO:0000313" key="1">
    <source>
        <dbReference type="EMBL" id="MDO7849574.1"/>
    </source>
</evidence>
<accession>A0ABT9AJM6</accession>
<dbReference type="RefSeq" id="WP_305014240.1">
    <property type="nucleotide sequence ID" value="NZ_JAUQSX010000018.1"/>
</dbReference>
<evidence type="ECO:0000313" key="2">
    <source>
        <dbReference type="Proteomes" id="UP001167796"/>
    </source>
</evidence>